<keyword evidence="1" id="KW-0560">Oxidoreductase</keyword>
<dbReference type="SUPFAM" id="SSF51735">
    <property type="entry name" value="NAD(P)-binding Rossmann-fold domains"/>
    <property type="match status" value="1"/>
</dbReference>
<feature type="domain" description="GFO/IDH/MocA-like oxidoreductase" evidence="3">
    <location>
        <begin position="131"/>
        <end position="266"/>
    </location>
</feature>
<dbReference type="InterPro" id="IPR000683">
    <property type="entry name" value="Gfo/Idh/MocA-like_OxRdtase_N"/>
</dbReference>
<dbReference type="AlphaFoldDB" id="A0A8F9TUN0"/>
<dbReference type="Proteomes" id="UP000825051">
    <property type="component" value="Chromosome"/>
</dbReference>
<dbReference type="InterPro" id="IPR055170">
    <property type="entry name" value="GFO_IDH_MocA-like_dom"/>
</dbReference>
<name>A0A8F9TUN0_9BACT</name>
<dbReference type="RefSeq" id="WP_220161198.1">
    <property type="nucleotide sequence ID" value="NZ_CP080507.1"/>
</dbReference>
<evidence type="ECO:0000259" key="2">
    <source>
        <dbReference type="Pfam" id="PF01408"/>
    </source>
</evidence>
<dbReference type="Gene3D" id="3.40.50.720">
    <property type="entry name" value="NAD(P)-binding Rossmann-like Domain"/>
    <property type="match status" value="1"/>
</dbReference>
<evidence type="ECO:0000259" key="3">
    <source>
        <dbReference type="Pfam" id="PF22725"/>
    </source>
</evidence>
<dbReference type="PANTHER" id="PTHR43818">
    <property type="entry name" value="BCDNA.GH03377"/>
    <property type="match status" value="1"/>
</dbReference>
<evidence type="ECO:0000256" key="1">
    <source>
        <dbReference type="ARBA" id="ARBA00023002"/>
    </source>
</evidence>
<dbReference type="GO" id="GO:0000166">
    <property type="term" value="F:nucleotide binding"/>
    <property type="evidence" value="ECO:0007669"/>
    <property type="project" value="InterPro"/>
</dbReference>
<reference evidence="4" key="1">
    <citation type="submission" date="2021-08" db="EMBL/GenBank/DDBJ databases">
        <title>Genome of a novel bacterium of the phylum Verrucomicrobia, Oleiharenicola sp. KSB-15.</title>
        <authorList>
            <person name="Chung J.-H."/>
            <person name="Ahn J.-H."/>
            <person name="Yoon Y."/>
            <person name="Kim D.-Y."/>
            <person name="An S.-H."/>
            <person name="Park I."/>
            <person name="Yeon J."/>
        </authorList>
    </citation>
    <scope>NUCLEOTIDE SEQUENCE</scope>
    <source>
        <strain evidence="4">KSB-15</strain>
    </source>
</reference>
<organism evidence="4 5">
    <name type="scientific">Horticoccus luteus</name>
    <dbReference type="NCBI Taxonomy" id="2862869"/>
    <lineage>
        <taxon>Bacteria</taxon>
        <taxon>Pseudomonadati</taxon>
        <taxon>Verrucomicrobiota</taxon>
        <taxon>Opitutia</taxon>
        <taxon>Opitutales</taxon>
        <taxon>Opitutaceae</taxon>
        <taxon>Horticoccus</taxon>
    </lineage>
</organism>
<dbReference type="Gene3D" id="3.30.360.10">
    <property type="entry name" value="Dihydrodipicolinate Reductase, domain 2"/>
    <property type="match status" value="1"/>
</dbReference>
<sequence>MLSKVKIGLIGCGNISDAYFKGAAAYDILEIVACADLDLARAQAKARQHGIAKACTPAELLADPAVEIVVNLTVPQAHAPVNEQVLRAGKHAYVEKPFALDTTSSRRVLEVAAAQGRRVGCAPDTFLGGGIQTCRQLLDEGAIGDPVAAVAFMMCPGHESWHPAPEFYYQQGGGPMFDMGPYYITALVNLLGPAKRVSGSAKITFPERTITEAKRAGQKIAVQTPTHITGAIDFANGATATMVMSFDVTPYPLPCLVVYGTKGTMEVPDPNTFGGPVRVRKAGEKEFVEMPLTHSVERARGTGVADMAYAIRAGRPHRASGELAHHVVEVMAAFEKSSNANQHVMITSTCERPAMLPPGVAPNVLDA</sequence>
<dbReference type="InterPro" id="IPR050463">
    <property type="entry name" value="Gfo/Idh/MocA_oxidrdct_glycsds"/>
</dbReference>
<dbReference type="SUPFAM" id="SSF55347">
    <property type="entry name" value="Glyceraldehyde-3-phosphate dehydrogenase-like, C-terminal domain"/>
    <property type="match status" value="1"/>
</dbReference>
<dbReference type="GO" id="GO:0016491">
    <property type="term" value="F:oxidoreductase activity"/>
    <property type="evidence" value="ECO:0007669"/>
    <property type="project" value="UniProtKB-KW"/>
</dbReference>
<evidence type="ECO:0000313" key="5">
    <source>
        <dbReference type="Proteomes" id="UP000825051"/>
    </source>
</evidence>
<accession>A0A8F9TUN0</accession>
<protein>
    <submittedName>
        <fullName evidence="4">Gfo/Idh/MocA family oxidoreductase</fullName>
    </submittedName>
</protein>
<dbReference type="Pfam" id="PF01408">
    <property type="entry name" value="GFO_IDH_MocA"/>
    <property type="match status" value="1"/>
</dbReference>
<feature type="domain" description="Gfo/Idh/MocA-like oxidoreductase N-terminal" evidence="2">
    <location>
        <begin position="5"/>
        <end position="120"/>
    </location>
</feature>
<gene>
    <name evidence="4" type="ORF">K0B96_12335</name>
</gene>
<dbReference type="EMBL" id="CP080507">
    <property type="protein sequence ID" value="QYM78094.1"/>
    <property type="molecule type" value="Genomic_DNA"/>
</dbReference>
<keyword evidence="5" id="KW-1185">Reference proteome</keyword>
<dbReference type="PANTHER" id="PTHR43818:SF11">
    <property type="entry name" value="BCDNA.GH03377"/>
    <property type="match status" value="1"/>
</dbReference>
<proteinExistence type="predicted"/>
<dbReference type="Pfam" id="PF22725">
    <property type="entry name" value="GFO_IDH_MocA_C3"/>
    <property type="match status" value="1"/>
</dbReference>
<dbReference type="KEGG" id="ole:K0B96_12335"/>
<dbReference type="InterPro" id="IPR036291">
    <property type="entry name" value="NAD(P)-bd_dom_sf"/>
</dbReference>
<evidence type="ECO:0000313" key="4">
    <source>
        <dbReference type="EMBL" id="QYM78094.1"/>
    </source>
</evidence>